<dbReference type="Proteomes" id="UP000305792">
    <property type="component" value="Unassembled WGS sequence"/>
</dbReference>
<reference evidence="2 3" key="1">
    <citation type="journal article" date="2018" name="Int. J. Syst. Evol. Microbiol.">
        <title>Glycomyces paridis sp. nov., isolated from the medicinal plant Paris polyphylla.</title>
        <authorList>
            <person name="Fang X.M."/>
            <person name="Bai J.L."/>
            <person name="Su J."/>
            <person name="Zhao L.L."/>
            <person name="Liu H.Y."/>
            <person name="Ma B.P."/>
            <person name="Zhang Y.Q."/>
            <person name="Yu L.Y."/>
        </authorList>
    </citation>
    <scope>NUCLEOTIDE SEQUENCE [LARGE SCALE GENOMIC DNA]</scope>
    <source>
        <strain evidence="2 3">CPCC 204357</strain>
    </source>
</reference>
<sequence length="243" mass="24350">MFDLPRRFDAGPGAENAAEGDQCQAGRLAGACGQACSQRRGGRRGGGGEQAPAVPGEHRGSDGTRLGVGLGSPRRGGGLDRGRGRVVVEAGELDPGGVPGRPVGEAHPRGRDGAGVHEGPPVVLGECERLGAHGFAFGGERVQPRVVRERDGPFAARGGRPQEAGLLGPVEAPVADQEQVDVLGGAGADADGVGREESPRPVLCVDEGVSGPVLDGLVPLAEGRFVGVPVGAEPALADLASGQ</sequence>
<dbReference type="RefSeq" id="WP_136530262.1">
    <property type="nucleotide sequence ID" value="NZ_STGX01000009.1"/>
</dbReference>
<dbReference type="EMBL" id="STGX01000009">
    <property type="protein sequence ID" value="THV28030.1"/>
    <property type="molecule type" value="Genomic_DNA"/>
</dbReference>
<accession>A0A4S8PCJ2</accession>
<dbReference type="AlphaFoldDB" id="A0A4S8PCJ2"/>
<protein>
    <submittedName>
        <fullName evidence="2">Uncharacterized protein</fullName>
    </submittedName>
</protein>
<gene>
    <name evidence="2" type="ORF">E9998_13710</name>
</gene>
<comment type="caution">
    <text evidence="2">The sequence shown here is derived from an EMBL/GenBank/DDBJ whole genome shotgun (WGS) entry which is preliminary data.</text>
</comment>
<evidence type="ECO:0000256" key="1">
    <source>
        <dbReference type="SAM" id="MobiDB-lite"/>
    </source>
</evidence>
<feature type="compositionally biased region" description="Basic and acidic residues" evidence="1">
    <location>
        <begin position="104"/>
        <end position="115"/>
    </location>
</feature>
<keyword evidence="3" id="KW-1185">Reference proteome</keyword>
<evidence type="ECO:0000313" key="2">
    <source>
        <dbReference type="EMBL" id="THV28030.1"/>
    </source>
</evidence>
<feature type="compositionally biased region" description="Gly residues" evidence="1">
    <location>
        <begin position="66"/>
        <end position="76"/>
    </location>
</feature>
<proteinExistence type="predicted"/>
<feature type="region of interest" description="Disordered" evidence="1">
    <location>
        <begin position="1"/>
        <end position="118"/>
    </location>
</feature>
<organism evidence="2 3">
    <name type="scientific">Glycomyces paridis</name>
    <dbReference type="NCBI Taxonomy" id="2126555"/>
    <lineage>
        <taxon>Bacteria</taxon>
        <taxon>Bacillati</taxon>
        <taxon>Actinomycetota</taxon>
        <taxon>Actinomycetes</taxon>
        <taxon>Glycomycetales</taxon>
        <taxon>Glycomycetaceae</taxon>
        <taxon>Glycomyces</taxon>
    </lineage>
</organism>
<name>A0A4S8PCJ2_9ACTN</name>
<evidence type="ECO:0000313" key="3">
    <source>
        <dbReference type="Proteomes" id="UP000305792"/>
    </source>
</evidence>